<accession>A0A0P0Y6G3</accession>
<evidence type="ECO:0000313" key="1">
    <source>
        <dbReference type="EMBL" id="BAT15531.1"/>
    </source>
</evidence>
<organism evidence="1 2">
    <name type="scientific">Oryza sativa subsp. japonica</name>
    <name type="common">Rice</name>
    <dbReference type="NCBI Taxonomy" id="39947"/>
    <lineage>
        <taxon>Eukaryota</taxon>
        <taxon>Viridiplantae</taxon>
        <taxon>Streptophyta</taxon>
        <taxon>Embryophyta</taxon>
        <taxon>Tracheophyta</taxon>
        <taxon>Spermatophyta</taxon>
        <taxon>Magnoliopsida</taxon>
        <taxon>Liliopsida</taxon>
        <taxon>Poales</taxon>
        <taxon>Poaceae</taxon>
        <taxon>BOP clade</taxon>
        <taxon>Oryzoideae</taxon>
        <taxon>Oryzeae</taxon>
        <taxon>Oryzinae</taxon>
        <taxon>Oryza</taxon>
        <taxon>Oryza sativa</taxon>
    </lineage>
</organism>
<reference evidence="1 2" key="2">
    <citation type="journal article" date="2013" name="Plant Cell Physiol.">
        <title>Rice Annotation Project Database (RAP-DB): an integrative and interactive database for rice genomics.</title>
        <authorList>
            <person name="Sakai H."/>
            <person name="Lee S.S."/>
            <person name="Tanaka T."/>
            <person name="Numa H."/>
            <person name="Kim J."/>
            <person name="Kawahara Y."/>
            <person name="Wakimoto H."/>
            <person name="Yang C.C."/>
            <person name="Iwamoto M."/>
            <person name="Abe T."/>
            <person name="Yamada Y."/>
            <person name="Muto A."/>
            <person name="Inokuchi H."/>
            <person name="Ikemura T."/>
            <person name="Matsumoto T."/>
            <person name="Sasaki T."/>
            <person name="Itoh T."/>
        </authorList>
    </citation>
    <scope>NUCLEOTIDE SEQUENCE [LARGE SCALE GENOMIC DNA]</scope>
    <source>
        <strain evidence="2">cv. Nipponbare</strain>
    </source>
</reference>
<dbReference type="Gramene" id="Os12t0108966-00">
    <property type="protein sequence ID" value="Os12t0108966-00"/>
    <property type="gene ID" value="Os12g0108966"/>
</dbReference>
<protein>
    <submittedName>
        <fullName evidence="1">Os12g0108966 protein</fullName>
    </submittedName>
</protein>
<dbReference type="PaxDb" id="39947-A0A0P0Y6G3"/>
<dbReference type="AlphaFoldDB" id="A0A0P0Y6G3"/>
<proteinExistence type="predicted"/>
<name>A0A0P0Y6G3_ORYSJ</name>
<keyword evidence="2" id="KW-1185">Reference proteome</keyword>
<dbReference type="EMBL" id="AP014968">
    <property type="protein sequence ID" value="BAT15531.1"/>
    <property type="molecule type" value="Genomic_DNA"/>
</dbReference>
<dbReference type="Proteomes" id="UP000059680">
    <property type="component" value="Chromosome 12"/>
</dbReference>
<evidence type="ECO:0000313" key="2">
    <source>
        <dbReference type="Proteomes" id="UP000059680"/>
    </source>
</evidence>
<dbReference type="InParanoid" id="A0A0P0Y6G3"/>
<gene>
    <name evidence="1" type="ordered locus">Os12g0108966</name>
    <name evidence="1" type="ORF">OSNPB_120108966</name>
</gene>
<reference evidence="2" key="1">
    <citation type="journal article" date="2005" name="Nature">
        <title>The map-based sequence of the rice genome.</title>
        <authorList>
            <consortium name="International rice genome sequencing project (IRGSP)"/>
            <person name="Matsumoto T."/>
            <person name="Wu J."/>
            <person name="Kanamori H."/>
            <person name="Katayose Y."/>
            <person name="Fujisawa M."/>
            <person name="Namiki N."/>
            <person name="Mizuno H."/>
            <person name="Yamamoto K."/>
            <person name="Antonio B.A."/>
            <person name="Baba T."/>
            <person name="Sakata K."/>
            <person name="Nagamura Y."/>
            <person name="Aoki H."/>
            <person name="Arikawa K."/>
            <person name="Arita K."/>
            <person name="Bito T."/>
            <person name="Chiden Y."/>
            <person name="Fujitsuka N."/>
            <person name="Fukunaka R."/>
            <person name="Hamada M."/>
            <person name="Harada C."/>
            <person name="Hayashi A."/>
            <person name="Hijishita S."/>
            <person name="Honda M."/>
            <person name="Hosokawa S."/>
            <person name="Ichikawa Y."/>
            <person name="Idonuma A."/>
            <person name="Iijima M."/>
            <person name="Ikeda M."/>
            <person name="Ikeno M."/>
            <person name="Ito K."/>
            <person name="Ito S."/>
            <person name="Ito T."/>
            <person name="Ito Y."/>
            <person name="Ito Y."/>
            <person name="Iwabuchi A."/>
            <person name="Kamiya K."/>
            <person name="Karasawa W."/>
            <person name="Kurita K."/>
            <person name="Katagiri S."/>
            <person name="Kikuta A."/>
            <person name="Kobayashi H."/>
            <person name="Kobayashi N."/>
            <person name="Machita K."/>
            <person name="Maehara T."/>
            <person name="Masukawa M."/>
            <person name="Mizubayashi T."/>
            <person name="Mukai Y."/>
            <person name="Nagasaki H."/>
            <person name="Nagata Y."/>
            <person name="Naito S."/>
            <person name="Nakashima M."/>
            <person name="Nakama Y."/>
            <person name="Nakamichi Y."/>
            <person name="Nakamura M."/>
            <person name="Meguro A."/>
            <person name="Negishi M."/>
            <person name="Ohta I."/>
            <person name="Ohta T."/>
            <person name="Okamoto M."/>
            <person name="Ono N."/>
            <person name="Saji S."/>
            <person name="Sakaguchi M."/>
            <person name="Sakai K."/>
            <person name="Shibata M."/>
            <person name="Shimokawa T."/>
            <person name="Song J."/>
            <person name="Takazaki Y."/>
            <person name="Terasawa K."/>
            <person name="Tsugane M."/>
            <person name="Tsuji K."/>
            <person name="Ueda S."/>
            <person name="Waki K."/>
            <person name="Yamagata H."/>
            <person name="Yamamoto M."/>
            <person name="Yamamoto S."/>
            <person name="Yamane H."/>
            <person name="Yoshiki S."/>
            <person name="Yoshihara R."/>
            <person name="Yukawa K."/>
            <person name="Zhong H."/>
            <person name="Yano M."/>
            <person name="Yuan Q."/>
            <person name="Ouyang S."/>
            <person name="Liu J."/>
            <person name="Jones K.M."/>
            <person name="Gansberger K."/>
            <person name="Moffat K."/>
            <person name="Hill J."/>
            <person name="Bera J."/>
            <person name="Fadrosh D."/>
            <person name="Jin S."/>
            <person name="Johri S."/>
            <person name="Kim M."/>
            <person name="Overton L."/>
            <person name="Reardon M."/>
            <person name="Tsitrin T."/>
            <person name="Vuong H."/>
            <person name="Weaver B."/>
            <person name="Ciecko A."/>
            <person name="Tallon L."/>
            <person name="Jackson J."/>
            <person name="Pai G."/>
            <person name="Aken S.V."/>
            <person name="Utterback T."/>
            <person name="Reidmuller S."/>
            <person name="Feldblyum T."/>
            <person name="Hsiao J."/>
            <person name="Zismann V."/>
            <person name="Iobst S."/>
            <person name="de Vazeille A.R."/>
            <person name="Buell C.R."/>
            <person name="Ying K."/>
            <person name="Li Y."/>
            <person name="Lu T."/>
            <person name="Huang Y."/>
            <person name="Zhao Q."/>
            <person name="Feng Q."/>
            <person name="Zhang L."/>
            <person name="Zhu J."/>
            <person name="Weng Q."/>
            <person name="Mu J."/>
            <person name="Lu Y."/>
            <person name="Fan D."/>
            <person name="Liu Y."/>
            <person name="Guan J."/>
            <person name="Zhang Y."/>
            <person name="Yu S."/>
            <person name="Liu X."/>
            <person name="Zhang Y."/>
            <person name="Hong G."/>
            <person name="Han B."/>
            <person name="Choisne N."/>
            <person name="Demange N."/>
            <person name="Orjeda G."/>
            <person name="Samain S."/>
            <person name="Cattolico L."/>
            <person name="Pelletier E."/>
            <person name="Couloux A."/>
            <person name="Segurens B."/>
            <person name="Wincker P."/>
            <person name="D'Hont A."/>
            <person name="Scarpelli C."/>
            <person name="Weissenbach J."/>
            <person name="Salanoubat M."/>
            <person name="Quetier F."/>
            <person name="Yu Y."/>
            <person name="Kim H.R."/>
            <person name="Rambo T."/>
            <person name="Currie J."/>
            <person name="Collura K."/>
            <person name="Luo M."/>
            <person name="Yang T."/>
            <person name="Ammiraju J.S.S."/>
            <person name="Engler F."/>
            <person name="Soderlund C."/>
            <person name="Wing R.A."/>
            <person name="Palmer L.E."/>
            <person name="de la Bastide M."/>
            <person name="Spiegel L."/>
            <person name="Nascimento L."/>
            <person name="Zutavern T."/>
            <person name="O'Shaughnessy A."/>
            <person name="Dike S."/>
            <person name="Dedhia N."/>
            <person name="Preston R."/>
            <person name="Balija V."/>
            <person name="McCombie W.R."/>
            <person name="Chow T."/>
            <person name="Chen H."/>
            <person name="Chung M."/>
            <person name="Chen C."/>
            <person name="Shaw J."/>
            <person name="Wu H."/>
            <person name="Hsiao K."/>
            <person name="Chao Y."/>
            <person name="Chu M."/>
            <person name="Cheng C."/>
            <person name="Hour A."/>
            <person name="Lee P."/>
            <person name="Lin S."/>
            <person name="Lin Y."/>
            <person name="Liou J."/>
            <person name="Liu S."/>
            <person name="Hsing Y."/>
            <person name="Raghuvanshi S."/>
            <person name="Mohanty A."/>
            <person name="Bharti A.K."/>
            <person name="Gaur A."/>
            <person name="Gupta V."/>
            <person name="Kumar D."/>
            <person name="Ravi V."/>
            <person name="Vij S."/>
            <person name="Kapur A."/>
            <person name="Khurana P."/>
            <person name="Khurana P."/>
            <person name="Khurana J.P."/>
            <person name="Tyagi A.K."/>
            <person name="Gaikwad K."/>
            <person name="Singh A."/>
            <person name="Dalal V."/>
            <person name="Srivastava S."/>
            <person name="Dixit A."/>
            <person name="Pal A.K."/>
            <person name="Ghazi I.A."/>
            <person name="Yadav M."/>
            <person name="Pandit A."/>
            <person name="Bhargava A."/>
            <person name="Sureshbabu K."/>
            <person name="Batra K."/>
            <person name="Sharma T.R."/>
            <person name="Mohapatra T."/>
            <person name="Singh N.K."/>
            <person name="Messing J."/>
            <person name="Nelson A.B."/>
            <person name="Fuks G."/>
            <person name="Kavchok S."/>
            <person name="Keizer G."/>
            <person name="Linton E."/>
            <person name="Llaca V."/>
            <person name="Song R."/>
            <person name="Tanyolac B."/>
            <person name="Young S."/>
            <person name="Ho-Il K."/>
            <person name="Hahn J.H."/>
            <person name="Sangsakoo G."/>
            <person name="Vanavichit A."/>
            <person name="de Mattos Luiz.A.T."/>
            <person name="Zimmer P.D."/>
            <person name="Malone G."/>
            <person name="Dellagostin O."/>
            <person name="de Oliveira A.C."/>
            <person name="Bevan M."/>
            <person name="Bancroft I."/>
            <person name="Minx P."/>
            <person name="Cordum H."/>
            <person name="Wilson R."/>
            <person name="Cheng Z."/>
            <person name="Jin W."/>
            <person name="Jiang J."/>
            <person name="Leong S.A."/>
            <person name="Iwama H."/>
            <person name="Gojobori T."/>
            <person name="Itoh T."/>
            <person name="Niimura Y."/>
            <person name="Fujii Y."/>
            <person name="Habara T."/>
            <person name="Sakai H."/>
            <person name="Sato Y."/>
            <person name="Wilson G."/>
            <person name="Kumar K."/>
            <person name="McCouch S."/>
            <person name="Juretic N."/>
            <person name="Hoen D."/>
            <person name="Wright S."/>
            <person name="Bruskiewich R."/>
            <person name="Bureau T."/>
            <person name="Miyao A."/>
            <person name="Hirochika H."/>
            <person name="Nishikawa T."/>
            <person name="Kadowaki K."/>
            <person name="Sugiura M."/>
            <person name="Burr B."/>
            <person name="Sasaki T."/>
        </authorList>
    </citation>
    <scope>NUCLEOTIDE SEQUENCE [LARGE SCALE GENOMIC DNA]</scope>
    <source>
        <strain evidence="2">cv. Nipponbare</strain>
    </source>
</reference>
<sequence length="27" mass="3204">MRSNCYPPERTCMSTFEGVDEELRQHS</sequence>
<reference evidence="1 2" key="3">
    <citation type="journal article" date="2013" name="Rice">
        <title>Improvement of the Oryza sativa Nipponbare reference genome using next generation sequence and optical map data.</title>
        <authorList>
            <person name="Kawahara Y."/>
            <person name="de la Bastide M."/>
            <person name="Hamilton J.P."/>
            <person name="Kanamori H."/>
            <person name="McCombie W.R."/>
            <person name="Ouyang S."/>
            <person name="Schwartz D.C."/>
            <person name="Tanaka T."/>
            <person name="Wu J."/>
            <person name="Zhou S."/>
            <person name="Childs K.L."/>
            <person name="Davidson R.M."/>
            <person name="Lin H."/>
            <person name="Quesada-Ocampo L."/>
            <person name="Vaillancourt B."/>
            <person name="Sakai H."/>
            <person name="Lee S.S."/>
            <person name="Kim J."/>
            <person name="Numa H."/>
            <person name="Itoh T."/>
            <person name="Buell C.R."/>
            <person name="Matsumoto T."/>
        </authorList>
    </citation>
    <scope>NUCLEOTIDE SEQUENCE [LARGE SCALE GENOMIC DNA]</scope>
    <source>
        <strain evidence="2">cv. Nipponbare</strain>
    </source>
</reference>